<dbReference type="EMBL" id="AP018711">
    <property type="protein sequence ID" value="BBE34543.1"/>
    <property type="molecule type" value="Genomic_DNA"/>
</dbReference>
<dbReference type="PIRSF" id="PIRSF016184">
    <property type="entry name" value="PhzC_PhzF"/>
    <property type="match status" value="1"/>
</dbReference>
<dbReference type="SUPFAM" id="SSF54506">
    <property type="entry name" value="Diaminopimelate epimerase-like"/>
    <property type="match status" value="1"/>
</dbReference>
<protein>
    <submittedName>
        <fullName evidence="4">Isomerase</fullName>
    </submittedName>
    <submittedName>
        <fullName evidence="5">PhzF family phenazine biosynthesis protein</fullName>
    </submittedName>
</protein>
<reference evidence="4 6" key="1">
    <citation type="submission" date="2018-06" db="EMBL/GenBank/DDBJ databases">
        <title>Complete Genome Sequence of the Microcystin-Degrading Bacterium Sphingosinicella microcystinivorans Strain B-9.</title>
        <authorList>
            <person name="Jin H."/>
            <person name="Nishizawa T."/>
            <person name="Guo Y."/>
            <person name="Nishizawa A."/>
            <person name="Park H."/>
            <person name="Kato H."/>
            <person name="Tsuji K."/>
            <person name="Harada K."/>
        </authorList>
    </citation>
    <scope>NUCLEOTIDE SEQUENCE [LARGE SCALE GENOMIC DNA]</scope>
    <source>
        <strain evidence="4 6">B9</strain>
    </source>
</reference>
<evidence type="ECO:0000256" key="3">
    <source>
        <dbReference type="PIRSR" id="PIRSR016184-1"/>
    </source>
</evidence>
<dbReference type="Pfam" id="PF02567">
    <property type="entry name" value="PhzC-PhzF"/>
    <property type="match status" value="1"/>
</dbReference>
<organism evidence="4 6">
    <name type="scientific">Sphingosinicella microcystinivorans</name>
    <dbReference type="NCBI Taxonomy" id="335406"/>
    <lineage>
        <taxon>Bacteria</taxon>
        <taxon>Pseudomonadati</taxon>
        <taxon>Pseudomonadota</taxon>
        <taxon>Alphaproteobacteria</taxon>
        <taxon>Sphingomonadales</taxon>
        <taxon>Sphingosinicellaceae</taxon>
        <taxon>Sphingosinicella</taxon>
    </lineage>
</organism>
<dbReference type="GO" id="GO:0005737">
    <property type="term" value="C:cytoplasm"/>
    <property type="evidence" value="ECO:0007669"/>
    <property type="project" value="TreeGrafter"/>
</dbReference>
<evidence type="ECO:0000256" key="2">
    <source>
        <dbReference type="ARBA" id="ARBA00023235"/>
    </source>
</evidence>
<feature type="active site" evidence="3">
    <location>
        <position position="48"/>
    </location>
</feature>
<dbReference type="KEGG" id="smic:SmB9_22010"/>
<dbReference type="EMBL" id="RBWX01000007">
    <property type="protein sequence ID" value="RKS91563.1"/>
    <property type="molecule type" value="Genomic_DNA"/>
</dbReference>
<evidence type="ECO:0000313" key="7">
    <source>
        <dbReference type="Proteomes" id="UP000276029"/>
    </source>
</evidence>
<gene>
    <name evidence="5" type="ORF">DFR51_1129</name>
    <name evidence="4" type="ORF">SmB9_22010</name>
</gene>
<dbReference type="InterPro" id="IPR003719">
    <property type="entry name" value="Phenazine_PhzF-like"/>
</dbReference>
<dbReference type="AlphaFoldDB" id="A0AAD1G185"/>
<dbReference type="GO" id="GO:0016853">
    <property type="term" value="F:isomerase activity"/>
    <property type="evidence" value="ECO:0007669"/>
    <property type="project" value="UniProtKB-KW"/>
</dbReference>
<dbReference type="RefSeq" id="WP_121047999.1">
    <property type="nucleotide sequence ID" value="NZ_AP018711.1"/>
</dbReference>
<dbReference type="Proteomes" id="UP000276029">
    <property type="component" value="Unassembled WGS sequence"/>
</dbReference>
<dbReference type="PANTHER" id="PTHR13774:SF17">
    <property type="entry name" value="PHENAZINE BIOSYNTHESIS-LIKE DOMAIN-CONTAINING PROTEIN"/>
    <property type="match status" value="1"/>
</dbReference>
<dbReference type="PANTHER" id="PTHR13774">
    <property type="entry name" value="PHENAZINE BIOSYNTHESIS PROTEIN"/>
    <property type="match status" value="1"/>
</dbReference>
<evidence type="ECO:0000256" key="1">
    <source>
        <dbReference type="ARBA" id="ARBA00008270"/>
    </source>
</evidence>
<keyword evidence="2 4" id="KW-0413">Isomerase</keyword>
<proteinExistence type="inferred from homology"/>
<accession>A0AAD1G185</accession>
<evidence type="ECO:0000313" key="5">
    <source>
        <dbReference type="EMBL" id="RKS91563.1"/>
    </source>
</evidence>
<comment type="similarity">
    <text evidence="1">Belongs to the PhzF family.</text>
</comment>
<name>A0AAD1G185_SPHMI</name>
<dbReference type="Proteomes" id="UP000275727">
    <property type="component" value="Chromosome"/>
</dbReference>
<evidence type="ECO:0000313" key="6">
    <source>
        <dbReference type="Proteomes" id="UP000275727"/>
    </source>
</evidence>
<dbReference type="NCBIfam" id="TIGR00654">
    <property type="entry name" value="PhzF_family"/>
    <property type="match status" value="1"/>
</dbReference>
<sequence length="267" mass="28829">MPNKLPFAQIDAFAARAFEGNPAAVMPLESWLADDVLQAIAEENNLAETAFFIPSDEPDADYDLRWFTPAIEVDLCGHATLASGHYLLSRDVDLDRIRFRTRLAGVLEVRRANGAYELDLPARRPTPDAADPRVVKALGLTPEAVLSYPGENWLYVVPDAASVRALKPDFGLLREVGNHLVVVTAPGDGAFDVVSRVFAAGAGIDEDPVTGAAHAMLTPYWAERLGKPAFQAFQASRRGGRVACRLEGERAVLGGKCVTVIEGSFTL</sequence>
<keyword evidence="7" id="KW-1185">Reference proteome</keyword>
<reference evidence="5 7" key="2">
    <citation type="submission" date="2018-10" db="EMBL/GenBank/DDBJ databases">
        <title>Genomic Encyclopedia of Type Strains, Phase IV (KMG-IV): sequencing the most valuable type-strain genomes for metagenomic binning, comparative biology and taxonomic classification.</title>
        <authorList>
            <person name="Goeker M."/>
        </authorList>
    </citation>
    <scope>NUCLEOTIDE SEQUENCE [LARGE SCALE GENOMIC DNA]</scope>
    <source>
        <strain evidence="5 7">DSM 19791</strain>
    </source>
</reference>
<dbReference type="Gene3D" id="3.10.310.10">
    <property type="entry name" value="Diaminopimelate Epimerase, Chain A, domain 1"/>
    <property type="match status" value="2"/>
</dbReference>
<evidence type="ECO:0000313" key="4">
    <source>
        <dbReference type="EMBL" id="BBE34543.1"/>
    </source>
</evidence>